<keyword evidence="2" id="KW-1133">Transmembrane helix</keyword>
<sequence>MAKYLGQNLTCPQDVDSWDRASTAAKCITPNVYHCLKTSDGKFIETCLEKTWIQPGMCPEYNTNLDMLDVDECQGTSNECPDVTYWSNDVYQYPTCLQKTSLTQDSNNIIVIDMQTTVSPNNTSTTPDSSGLDIQTLLPYIIGGVILIALVFVVVLIFILCRRKRSRHREHRHDIKIEYSRREHNPQDDLINQDAVNGNNLTNGDSLDAEKRPFIDHYSDVSSPSPPSTAPKSNITVYVGDDPDKIAVAYEHLVYENRYDKCQFVKDINELKVDRWTKVYFIQDIFRHVIHSSDIDKMRGALDEIYLAAGQQPLSMFILEMPLTLWTEHRKYLQEMALFHDQHISFV</sequence>
<reference evidence="3" key="1">
    <citation type="submission" date="2022-08" db="UniProtKB">
        <authorList>
            <consortium name="EnsemblMetazoa"/>
        </authorList>
    </citation>
    <scope>IDENTIFICATION</scope>
    <source>
        <strain evidence="3">05x7-T-G4-1.051#20</strain>
    </source>
</reference>
<keyword evidence="2" id="KW-0472">Membrane</keyword>
<dbReference type="CDD" id="cd12087">
    <property type="entry name" value="TM_EGFR-like"/>
    <property type="match status" value="1"/>
</dbReference>
<evidence type="ECO:0000313" key="3">
    <source>
        <dbReference type="EnsemblMetazoa" id="G34642.1:cds"/>
    </source>
</evidence>
<evidence type="ECO:0000313" key="4">
    <source>
        <dbReference type="Proteomes" id="UP000005408"/>
    </source>
</evidence>
<evidence type="ECO:0000256" key="1">
    <source>
        <dbReference type="SAM" id="MobiDB-lite"/>
    </source>
</evidence>
<feature type="compositionally biased region" description="Polar residues" evidence="1">
    <location>
        <begin position="194"/>
        <end position="205"/>
    </location>
</feature>
<dbReference type="AlphaFoldDB" id="A0A8W8MUD6"/>
<dbReference type="Proteomes" id="UP000005408">
    <property type="component" value="Unassembled WGS sequence"/>
</dbReference>
<name>A0A8W8MUD6_MAGGI</name>
<keyword evidence="4" id="KW-1185">Reference proteome</keyword>
<feature type="transmembrane region" description="Helical" evidence="2">
    <location>
        <begin position="137"/>
        <end position="161"/>
    </location>
</feature>
<evidence type="ECO:0000256" key="2">
    <source>
        <dbReference type="SAM" id="Phobius"/>
    </source>
</evidence>
<accession>A0A8W8MUD6</accession>
<feature type="region of interest" description="Disordered" evidence="1">
    <location>
        <begin position="186"/>
        <end position="208"/>
    </location>
</feature>
<dbReference type="EnsemblMetazoa" id="G34642.2">
    <property type="protein sequence ID" value="G34642.2:cds"/>
    <property type="gene ID" value="G34642"/>
</dbReference>
<organism evidence="3 4">
    <name type="scientific">Magallana gigas</name>
    <name type="common">Pacific oyster</name>
    <name type="synonym">Crassostrea gigas</name>
    <dbReference type="NCBI Taxonomy" id="29159"/>
    <lineage>
        <taxon>Eukaryota</taxon>
        <taxon>Metazoa</taxon>
        <taxon>Spiralia</taxon>
        <taxon>Lophotrochozoa</taxon>
        <taxon>Mollusca</taxon>
        <taxon>Bivalvia</taxon>
        <taxon>Autobranchia</taxon>
        <taxon>Pteriomorphia</taxon>
        <taxon>Ostreida</taxon>
        <taxon>Ostreoidea</taxon>
        <taxon>Ostreidae</taxon>
        <taxon>Magallana</taxon>
    </lineage>
</organism>
<dbReference type="EnsemblMetazoa" id="G34642.1">
    <property type="protein sequence ID" value="G34642.1:cds"/>
    <property type="gene ID" value="G34642"/>
</dbReference>
<proteinExistence type="predicted"/>
<protein>
    <submittedName>
        <fullName evidence="3">Uncharacterized protein</fullName>
    </submittedName>
</protein>
<keyword evidence="2" id="KW-0812">Transmembrane</keyword>